<gene>
    <name evidence="2" type="ORF">FDP41_000271</name>
</gene>
<comment type="caution">
    <text evidence="2">The sequence shown here is derived from an EMBL/GenBank/DDBJ whole genome shotgun (WGS) entry which is preliminary data.</text>
</comment>
<feature type="region of interest" description="Disordered" evidence="1">
    <location>
        <begin position="836"/>
        <end position="855"/>
    </location>
</feature>
<dbReference type="OrthoDB" id="10257442at2759"/>
<dbReference type="SUPFAM" id="SSF48403">
    <property type="entry name" value="Ankyrin repeat"/>
    <property type="match status" value="1"/>
</dbReference>
<accession>A0A6A5CDR6</accession>
<dbReference type="InterPro" id="IPR036770">
    <property type="entry name" value="Ankyrin_rpt-contain_sf"/>
</dbReference>
<name>A0A6A5CDR6_NAEFO</name>
<dbReference type="RefSeq" id="XP_044569945.1">
    <property type="nucleotide sequence ID" value="XM_044705934.1"/>
</dbReference>
<keyword evidence="3" id="KW-1185">Reference proteome</keyword>
<dbReference type="GeneID" id="68107489"/>
<feature type="region of interest" description="Disordered" evidence="1">
    <location>
        <begin position="1"/>
        <end position="40"/>
    </location>
</feature>
<dbReference type="VEuPathDB" id="AmoebaDB:NfTy_024450"/>
<reference evidence="2 3" key="1">
    <citation type="journal article" date="2019" name="Sci. Rep.">
        <title>Nanopore sequencing improves the draft genome of the human pathogenic amoeba Naegleria fowleri.</title>
        <authorList>
            <person name="Liechti N."/>
            <person name="Schurch N."/>
            <person name="Bruggmann R."/>
            <person name="Wittwer M."/>
        </authorList>
    </citation>
    <scope>NUCLEOTIDE SEQUENCE [LARGE SCALE GENOMIC DNA]</scope>
    <source>
        <strain evidence="2 3">ATCC 30894</strain>
    </source>
</reference>
<protein>
    <submittedName>
        <fullName evidence="2">Uncharacterized protein</fullName>
    </submittedName>
</protein>
<dbReference type="AlphaFoldDB" id="A0A6A5CDR6"/>
<sequence length="893" mass="102759">MCALHKHSSSSSACRRQELHDETTPSDTTTSSTQDDNKKESCIMMKREELSRNWELVVANTTTELSENPQAHATVHHGDDDGHDSTQCTEQTTSCWNEEMGWDYHLHLPPEILAKIFSYVACEPIFLYCFSPLSNVCKVFRRVLQRGLGYHDDQVTDKKDQEIELSFSTNIKSSFQHNLIVDWLNFPLLQKVINSKRLETIFQNTSCISCLDLSNQRTMFQSLLSKNLLDDLLLLIENLYLKCKNIKRIYMCGCFSIEESKEMTIFTTKLINLHRKYSKESDSCYIDVSPHFLPSVLSNEATEYLSYNLAVIELQNECPDVQVVDWYDLLFNPIETDLEFLERIKSVDSVNIPHVNIRGWSLLHSAILNDYYRSVQYLLSLPHVNVDLCSNASFSNDETLKVPSPEDEDESPKIHKSIPSLEFRLKYKGTPLFFAMYRYATSDKSTSGNKDREVMDMLLHRGASFNITDNYRRSFLLIAISYNFPLTFINYILDNCNQILMCDSKLNNVLHQLFFSPALIKDIFKTRKLMETIFSLAPSLFYQCNSTNHLPIQIPFVFNNFKNFLSKECGVELVSAIGHFIECTKKYGGSDMANSFVSMAISDCLKIINDGKLSKKKTLVVINKIFIELLGMKIKVNDIDPGDVNAIRNEFMRLDQDKGVNILHRMKKADCVKAFFKFLQLEKLSYYFYINTPDANGDTLLHHLIAESESEFQIGNESDRIVEELQGDVTYRNKVGETPLSLAAKRGYYSCVHFMLSNQQTSHDSEKQIIDHNDNILCILRNSRNETSKDKRPCYSITSCIKLIQTQNEMLIQNLRHPNAKDYDYIYDDMLKGDSYSDETSSSTSSSRTSSQLSLMDMIKLSKEKKESKKQAQKAAKRKKKKDAKQKDFVIIL</sequence>
<feature type="region of interest" description="Disordered" evidence="1">
    <location>
        <begin position="863"/>
        <end position="893"/>
    </location>
</feature>
<evidence type="ECO:0000256" key="1">
    <source>
        <dbReference type="SAM" id="MobiDB-lite"/>
    </source>
</evidence>
<feature type="compositionally biased region" description="Low complexity" evidence="1">
    <location>
        <begin position="25"/>
        <end position="34"/>
    </location>
</feature>
<dbReference type="VEuPathDB" id="AmoebaDB:NF0061040"/>
<dbReference type="InterPro" id="IPR002110">
    <property type="entry name" value="Ankyrin_rpt"/>
</dbReference>
<dbReference type="VEuPathDB" id="AmoebaDB:FDP41_000271"/>
<feature type="compositionally biased region" description="Basic residues" evidence="1">
    <location>
        <begin position="871"/>
        <end position="884"/>
    </location>
</feature>
<feature type="region of interest" description="Disordered" evidence="1">
    <location>
        <begin position="65"/>
        <end position="86"/>
    </location>
</feature>
<dbReference type="OMA" id="HNEASNE"/>
<dbReference type="PANTHER" id="PTHR24121:SF21">
    <property type="entry name" value="ANKYRIN REPEAT FAMILY PROTEIN"/>
    <property type="match status" value="1"/>
</dbReference>
<dbReference type="Gene3D" id="1.25.40.20">
    <property type="entry name" value="Ankyrin repeat-containing domain"/>
    <property type="match status" value="2"/>
</dbReference>
<evidence type="ECO:0000313" key="2">
    <source>
        <dbReference type="EMBL" id="KAF0985232.1"/>
    </source>
</evidence>
<dbReference type="PANTHER" id="PTHR24121">
    <property type="entry name" value="NO MECHANORECEPTOR POTENTIAL C, ISOFORM D-RELATED"/>
    <property type="match status" value="1"/>
</dbReference>
<evidence type="ECO:0000313" key="3">
    <source>
        <dbReference type="Proteomes" id="UP000444721"/>
    </source>
</evidence>
<feature type="compositionally biased region" description="Low complexity" evidence="1">
    <location>
        <begin position="838"/>
        <end position="854"/>
    </location>
</feature>
<dbReference type="SMART" id="SM00248">
    <property type="entry name" value="ANK"/>
    <property type="match status" value="4"/>
</dbReference>
<proteinExistence type="predicted"/>
<organism evidence="2 3">
    <name type="scientific">Naegleria fowleri</name>
    <name type="common">Brain eating amoeba</name>
    <dbReference type="NCBI Taxonomy" id="5763"/>
    <lineage>
        <taxon>Eukaryota</taxon>
        <taxon>Discoba</taxon>
        <taxon>Heterolobosea</taxon>
        <taxon>Tetramitia</taxon>
        <taxon>Eutetramitia</taxon>
        <taxon>Vahlkampfiidae</taxon>
        <taxon>Naegleria</taxon>
    </lineage>
</organism>
<dbReference type="EMBL" id="VFQX01000001">
    <property type="protein sequence ID" value="KAF0985232.1"/>
    <property type="molecule type" value="Genomic_DNA"/>
</dbReference>
<dbReference type="Proteomes" id="UP000444721">
    <property type="component" value="Unassembled WGS sequence"/>
</dbReference>